<feature type="transmembrane region" description="Helical" evidence="1">
    <location>
        <begin position="81"/>
        <end position="100"/>
    </location>
</feature>
<dbReference type="PANTHER" id="PTHR30273">
    <property type="entry name" value="PERIPLASMIC SIGNAL SENSOR AND SIGMA FACTOR ACTIVATOR FECR-RELATED"/>
    <property type="match status" value="1"/>
</dbReference>
<comment type="caution">
    <text evidence="4">The sequence shown here is derived from an EMBL/GenBank/DDBJ whole genome shotgun (WGS) entry which is preliminary data.</text>
</comment>
<protein>
    <recommendedName>
        <fullName evidence="6">FecR family protein</fullName>
    </recommendedName>
</protein>
<evidence type="ECO:0000259" key="2">
    <source>
        <dbReference type="Pfam" id="PF04773"/>
    </source>
</evidence>
<dbReference type="Proteomes" id="UP001501436">
    <property type="component" value="Unassembled WGS sequence"/>
</dbReference>
<feature type="domain" description="Protein FecR C-terminal" evidence="3">
    <location>
        <begin position="254"/>
        <end position="323"/>
    </location>
</feature>
<dbReference type="PIRSF" id="PIRSF018266">
    <property type="entry name" value="FecR"/>
    <property type="match status" value="1"/>
</dbReference>
<keyword evidence="1" id="KW-0472">Membrane</keyword>
<dbReference type="Pfam" id="PF16344">
    <property type="entry name" value="FecR_C"/>
    <property type="match status" value="1"/>
</dbReference>
<dbReference type="PANTHER" id="PTHR30273:SF2">
    <property type="entry name" value="PROTEIN FECR"/>
    <property type="match status" value="1"/>
</dbReference>
<name>A0ABP9G7C2_9SPHI</name>
<feature type="domain" description="FecR protein" evidence="2">
    <location>
        <begin position="113"/>
        <end position="208"/>
    </location>
</feature>
<reference evidence="5" key="1">
    <citation type="journal article" date="2019" name="Int. J. Syst. Evol. Microbiol.">
        <title>The Global Catalogue of Microorganisms (GCM) 10K type strain sequencing project: providing services to taxonomists for standard genome sequencing and annotation.</title>
        <authorList>
            <consortium name="The Broad Institute Genomics Platform"/>
            <consortium name="The Broad Institute Genome Sequencing Center for Infectious Disease"/>
            <person name="Wu L."/>
            <person name="Ma J."/>
        </authorList>
    </citation>
    <scope>NUCLEOTIDE SEQUENCE [LARGE SCALE GENOMIC DNA]</scope>
    <source>
        <strain evidence="5">JCM 18283</strain>
    </source>
</reference>
<dbReference type="InterPro" id="IPR012373">
    <property type="entry name" value="Ferrdict_sens_TM"/>
</dbReference>
<evidence type="ECO:0000313" key="4">
    <source>
        <dbReference type="EMBL" id="GAA4931492.1"/>
    </source>
</evidence>
<gene>
    <name evidence="4" type="ORF">GCM10023313_40610</name>
</gene>
<dbReference type="RefSeq" id="WP_345334406.1">
    <property type="nucleotide sequence ID" value="NZ_BAABJI010000004.1"/>
</dbReference>
<sequence>MDQSQRKSELLKKYMGNTCTRGEFDELFEMLRQADNFDDFDLAFKNHWDKASQVATPKAANLGGIRQNVVMRLWSMRRGRVRVKYATAILLICGAALFLFNRYQKPEAPVYQTAQTSAAKTKVVLLADGTRVTLNANSSLRYPDNFNADKREVYLTGEAYFEVFHDAEKPFVIHSGKLLTHVLGTTFTVSAYPQAASPLNVTVLTGKVAVKHQQANALAVLTRGESATMSYGKTRFELTKLKNPEDAIAWIDDKLIFENTDLKQVAAVLSNKYGVSIIINDKKLADQRITAIFQGQSLQGILKAVTKITHTNYTTVNNNTYTISTNKQ</sequence>
<dbReference type="InterPro" id="IPR006860">
    <property type="entry name" value="FecR"/>
</dbReference>
<dbReference type="Gene3D" id="2.60.120.1440">
    <property type="match status" value="1"/>
</dbReference>
<organism evidence="4 5">
    <name type="scientific">Mucilaginibacter defluvii</name>
    <dbReference type="NCBI Taxonomy" id="1196019"/>
    <lineage>
        <taxon>Bacteria</taxon>
        <taxon>Pseudomonadati</taxon>
        <taxon>Bacteroidota</taxon>
        <taxon>Sphingobacteriia</taxon>
        <taxon>Sphingobacteriales</taxon>
        <taxon>Sphingobacteriaceae</taxon>
        <taxon>Mucilaginibacter</taxon>
    </lineage>
</organism>
<evidence type="ECO:0008006" key="6">
    <source>
        <dbReference type="Google" id="ProtNLM"/>
    </source>
</evidence>
<dbReference type="InterPro" id="IPR032508">
    <property type="entry name" value="FecR_C"/>
</dbReference>
<proteinExistence type="predicted"/>
<keyword evidence="5" id="KW-1185">Reference proteome</keyword>
<keyword evidence="1" id="KW-0812">Transmembrane</keyword>
<evidence type="ECO:0000259" key="3">
    <source>
        <dbReference type="Pfam" id="PF16344"/>
    </source>
</evidence>
<keyword evidence="1" id="KW-1133">Transmembrane helix</keyword>
<dbReference type="EMBL" id="BAABJI010000004">
    <property type="protein sequence ID" value="GAA4931492.1"/>
    <property type="molecule type" value="Genomic_DNA"/>
</dbReference>
<accession>A0ABP9G7C2</accession>
<dbReference type="Pfam" id="PF04773">
    <property type="entry name" value="FecR"/>
    <property type="match status" value="1"/>
</dbReference>
<dbReference type="Gene3D" id="3.55.50.30">
    <property type="match status" value="1"/>
</dbReference>
<evidence type="ECO:0000256" key="1">
    <source>
        <dbReference type="SAM" id="Phobius"/>
    </source>
</evidence>
<evidence type="ECO:0000313" key="5">
    <source>
        <dbReference type="Proteomes" id="UP001501436"/>
    </source>
</evidence>